<feature type="domain" description="HTH-type transcriptional regulator MT1864/Rv1816-like C-terminal" evidence="5">
    <location>
        <begin position="70"/>
        <end position="163"/>
    </location>
</feature>
<keyword evidence="7" id="KW-1185">Reference proteome</keyword>
<protein>
    <submittedName>
        <fullName evidence="6">TetR/AcrR family transcriptional regulator</fullName>
    </submittedName>
</protein>
<dbReference type="GO" id="GO:0003700">
    <property type="term" value="F:DNA-binding transcription factor activity"/>
    <property type="evidence" value="ECO:0007669"/>
    <property type="project" value="TreeGrafter"/>
</dbReference>
<dbReference type="GO" id="GO:0000976">
    <property type="term" value="F:transcription cis-regulatory region binding"/>
    <property type="evidence" value="ECO:0007669"/>
    <property type="project" value="TreeGrafter"/>
</dbReference>
<dbReference type="PANTHER" id="PTHR30055">
    <property type="entry name" value="HTH-TYPE TRANSCRIPTIONAL REGULATOR RUTR"/>
    <property type="match status" value="1"/>
</dbReference>
<accession>A0A502E4C0</accession>
<proteinExistence type="predicted"/>
<dbReference type="InterPro" id="IPR025996">
    <property type="entry name" value="MT1864/Rv1816-like_C"/>
</dbReference>
<dbReference type="SUPFAM" id="SSF48498">
    <property type="entry name" value="Tetracyclin repressor-like, C-terminal domain"/>
    <property type="match status" value="1"/>
</dbReference>
<gene>
    <name evidence="6" type="ORF">EAH80_19645</name>
</gene>
<dbReference type="EMBL" id="RCZG01000008">
    <property type="protein sequence ID" value="TPG32483.1"/>
    <property type="molecule type" value="Genomic_DNA"/>
</dbReference>
<evidence type="ECO:0000259" key="4">
    <source>
        <dbReference type="Pfam" id="PF00440"/>
    </source>
</evidence>
<dbReference type="Pfam" id="PF00440">
    <property type="entry name" value="TetR_N"/>
    <property type="match status" value="1"/>
</dbReference>
<evidence type="ECO:0000256" key="1">
    <source>
        <dbReference type="ARBA" id="ARBA00023015"/>
    </source>
</evidence>
<evidence type="ECO:0000313" key="6">
    <source>
        <dbReference type="EMBL" id="TPG32483.1"/>
    </source>
</evidence>
<feature type="domain" description="HTH tetR-type" evidence="4">
    <location>
        <begin position="2"/>
        <end position="34"/>
    </location>
</feature>
<dbReference type="AlphaFoldDB" id="A0A502E4C0"/>
<name>A0A502E4C0_9MYCO</name>
<comment type="caution">
    <text evidence="6">The sequence shown here is derived from an EMBL/GenBank/DDBJ whole genome shotgun (WGS) entry which is preliminary data.</text>
</comment>
<reference evidence="6 7" key="1">
    <citation type="journal article" date="2019" name="Environ. Microbiol.">
        <title>Species interactions and distinct microbial communities in high Arctic permafrost affected cryosols are associated with the CH4 and CO2 gas fluxes.</title>
        <authorList>
            <person name="Altshuler I."/>
            <person name="Hamel J."/>
            <person name="Turney S."/>
            <person name="Magnuson E."/>
            <person name="Levesque R."/>
            <person name="Greer C."/>
            <person name="Whyte L.G."/>
        </authorList>
    </citation>
    <scope>NUCLEOTIDE SEQUENCE [LARGE SCALE GENOMIC DNA]</scope>
    <source>
        <strain evidence="6 7">S5.20</strain>
    </source>
</reference>
<dbReference type="Pfam" id="PF13305">
    <property type="entry name" value="TetR_C_33"/>
    <property type="match status" value="1"/>
</dbReference>
<evidence type="ECO:0000256" key="2">
    <source>
        <dbReference type="ARBA" id="ARBA00023125"/>
    </source>
</evidence>
<keyword evidence="2" id="KW-0238">DNA-binding</keyword>
<dbReference type="OrthoDB" id="3358037at2"/>
<dbReference type="PANTHER" id="PTHR30055:SF239">
    <property type="entry name" value="TRANSCRIPTIONAL REGULATORY PROTEIN"/>
    <property type="match status" value="1"/>
</dbReference>
<dbReference type="Gene3D" id="1.10.357.10">
    <property type="entry name" value="Tetracycline Repressor, domain 2"/>
    <property type="match status" value="1"/>
</dbReference>
<dbReference type="InterPro" id="IPR036271">
    <property type="entry name" value="Tet_transcr_reg_TetR-rel_C_sf"/>
</dbReference>
<dbReference type="InterPro" id="IPR001647">
    <property type="entry name" value="HTH_TetR"/>
</dbReference>
<evidence type="ECO:0000259" key="5">
    <source>
        <dbReference type="Pfam" id="PF13305"/>
    </source>
</evidence>
<dbReference type="RefSeq" id="WP_140694443.1">
    <property type="nucleotide sequence ID" value="NZ_RCZG01000008.1"/>
</dbReference>
<evidence type="ECO:0000313" key="7">
    <source>
        <dbReference type="Proteomes" id="UP000320095"/>
    </source>
</evidence>
<dbReference type="InterPro" id="IPR050109">
    <property type="entry name" value="HTH-type_TetR-like_transc_reg"/>
</dbReference>
<evidence type="ECO:0000256" key="3">
    <source>
        <dbReference type="ARBA" id="ARBA00023163"/>
    </source>
</evidence>
<dbReference type="SUPFAM" id="SSF46689">
    <property type="entry name" value="Homeodomain-like"/>
    <property type="match status" value="1"/>
</dbReference>
<sequence length="184" mass="20322">MDTAIEILADNANQLTTSEIARRLGVSQPTLYSHVASLDRIRELAAIRGVGEISRRVRDAVRGRHGEDELRAMAHAYRQFVRDNPALYLLQMTAPRSPAFAVAAEHAVQAVRDVLRERGLSEDQVVYVHAAVRASIHGFVDLEAKHALGDIEDADKSFDTYLEIFVSGIAALVHRSTKDGHVTE</sequence>
<keyword evidence="1" id="KW-0805">Transcription regulation</keyword>
<keyword evidence="3" id="KW-0804">Transcription</keyword>
<organism evidence="6 7">
    <name type="scientific">Mycolicibacterium hodleri</name>
    <dbReference type="NCBI Taxonomy" id="49897"/>
    <lineage>
        <taxon>Bacteria</taxon>
        <taxon>Bacillati</taxon>
        <taxon>Actinomycetota</taxon>
        <taxon>Actinomycetes</taxon>
        <taxon>Mycobacteriales</taxon>
        <taxon>Mycobacteriaceae</taxon>
        <taxon>Mycolicibacterium</taxon>
    </lineage>
</organism>
<dbReference type="InterPro" id="IPR009057">
    <property type="entry name" value="Homeodomain-like_sf"/>
</dbReference>
<dbReference type="Proteomes" id="UP000320095">
    <property type="component" value="Unassembled WGS sequence"/>
</dbReference>
<dbReference type="Gene3D" id="1.10.10.60">
    <property type="entry name" value="Homeodomain-like"/>
    <property type="match status" value="1"/>
</dbReference>